<keyword evidence="3" id="KW-0442">Lipid degradation</keyword>
<keyword evidence="6" id="KW-1133">Transmembrane helix</keyword>
<keyword evidence="6" id="KW-0812">Transmembrane</keyword>
<dbReference type="InterPro" id="IPR007000">
    <property type="entry name" value="PLipase_B-like"/>
</dbReference>
<dbReference type="NCBIfam" id="NF040521">
    <property type="entry name" value="C45_proenzyme"/>
    <property type="match status" value="1"/>
</dbReference>
<keyword evidence="1" id="KW-0732">Signal</keyword>
<evidence type="ECO:0000256" key="5">
    <source>
        <dbReference type="ARBA" id="ARBA00023180"/>
    </source>
</evidence>
<keyword evidence="5" id="KW-0325">Glycoprotein</keyword>
<feature type="transmembrane region" description="Helical" evidence="6">
    <location>
        <begin position="395"/>
        <end position="417"/>
    </location>
</feature>
<keyword evidence="2" id="KW-0378">Hydrolase</keyword>
<evidence type="ECO:0000256" key="4">
    <source>
        <dbReference type="ARBA" id="ARBA00023098"/>
    </source>
</evidence>
<protein>
    <submittedName>
        <fullName evidence="7">Uncharacterized protein</fullName>
    </submittedName>
</protein>
<reference evidence="7" key="1">
    <citation type="journal article" date="2020" name="Nature">
        <title>Giant virus diversity and host interactions through global metagenomics.</title>
        <authorList>
            <person name="Schulz F."/>
            <person name="Roux S."/>
            <person name="Paez-Espino D."/>
            <person name="Jungbluth S."/>
            <person name="Walsh D.A."/>
            <person name="Denef V.J."/>
            <person name="McMahon K.D."/>
            <person name="Konstantinidis K.T."/>
            <person name="Eloe-Fadrosh E.A."/>
            <person name="Kyrpides N.C."/>
            <person name="Woyke T."/>
        </authorList>
    </citation>
    <scope>NUCLEOTIDE SEQUENCE</scope>
    <source>
        <strain evidence="7">GVMAG-M-3300023179-132</strain>
    </source>
</reference>
<dbReference type="PANTHER" id="PTHR12370:SF3">
    <property type="entry name" value="PHOSPHOLIPASE B-LIKE 2-RELATED"/>
    <property type="match status" value="1"/>
</dbReference>
<dbReference type="GO" id="GO:0009395">
    <property type="term" value="P:phospholipid catabolic process"/>
    <property type="evidence" value="ECO:0007669"/>
    <property type="project" value="TreeGrafter"/>
</dbReference>
<proteinExistence type="predicted"/>
<dbReference type="InterPro" id="IPR047794">
    <property type="entry name" value="C45_proenzyme-like"/>
</dbReference>
<name>A0A6C0E5S1_9ZZZZ</name>
<dbReference type="GO" id="GO:0004620">
    <property type="term" value="F:phospholipase activity"/>
    <property type="evidence" value="ECO:0007669"/>
    <property type="project" value="InterPro"/>
</dbReference>
<accession>A0A6C0E5S1</accession>
<evidence type="ECO:0000313" key="7">
    <source>
        <dbReference type="EMBL" id="QHT24062.1"/>
    </source>
</evidence>
<dbReference type="EMBL" id="MN739737">
    <property type="protein sequence ID" value="QHT24062.1"/>
    <property type="molecule type" value="Genomic_DNA"/>
</dbReference>
<organism evidence="7">
    <name type="scientific">viral metagenome</name>
    <dbReference type="NCBI Taxonomy" id="1070528"/>
    <lineage>
        <taxon>unclassified sequences</taxon>
        <taxon>metagenomes</taxon>
        <taxon>organismal metagenomes</taxon>
    </lineage>
</organism>
<dbReference type="GO" id="GO:0005576">
    <property type="term" value="C:extracellular region"/>
    <property type="evidence" value="ECO:0007669"/>
    <property type="project" value="TreeGrafter"/>
</dbReference>
<keyword evidence="4" id="KW-0443">Lipid metabolism</keyword>
<evidence type="ECO:0000256" key="2">
    <source>
        <dbReference type="ARBA" id="ARBA00022801"/>
    </source>
</evidence>
<evidence type="ECO:0000256" key="1">
    <source>
        <dbReference type="ARBA" id="ARBA00022729"/>
    </source>
</evidence>
<evidence type="ECO:0000256" key="3">
    <source>
        <dbReference type="ARBA" id="ARBA00022963"/>
    </source>
</evidence>
<dbReference type="Pfam" id="PF04916">
    <property type="entry name" value="Phospholip_B"/>
    <property type="match status" value="1"/>
</dbReference>
<evidence type="ECO:0000256" key="6">
    <source>
        <dbReference type="SAM" id="Phobius"/>
    </source>
</evidence>
<sequence length="453" mass="52043">MNKIKNGSSIEMNGWKYISIKGRPSERGYAYGYLCASDFKEIQRMLNFYIPETYGKEWSELIKLIHDDFYDLTKNEYPEFFHEMKGIAEGCNANGCKTDIDEIIAWNFYLSIGYWLPSVDPSKKIVSKERCSAFIAVGDYTKDGKIVVAHNSFSEYIDGQYANVVLDIQPPKGKGHRMIMQTSPCWIWSGTDFFVTSKGIIGTETTIGGFEAYEKKIPVCYRIREAMQYGNSLDDYVDILLDGNSGDYANSWLFGDTRKNEIMRFEMGLKYHSVKRTKNGYFVGFNAAYDPKIRNLECKDSGFSDIRRHQGARNVRLNDLMDKYKGKLDIETAKIIIADHYDVYLEKENAPCSRSVCAHYNLDSMEYSNKVEGDPYIPKGACDGIVCDTKMAKQMSFAGIFGSSCGMGFVATDFFYLRPQWSRFKPYVKDMPTQPWTIFPLVKSRFNKTKKRR</sequence>
<dbReference type="Gene3D" id="3.60.60.30">
    <property type="match status" value="1"/>
</dbReference>
<dbReference type="AlphaFoldDB" id="A0A6C0E5S1"/>
<dbReference type="PANTHER" id="PTHR12370">
    <property type="entry name" value="PHOSPHOLIPASE B-RELATED"/>
    <property type="match status" value="1"/>
</dbReference>
<keyword evidence="6" id="KW-0472">Membrane</keyword>